<keyword evidence="6" id="KW-0029">Amino-acid transport</keyword>
<evidence type="ECO:0000313" key="13">
    <source>
        <dbReference type="Proteomes" id="UP000789595"/>
    </source>
</evidence>
<comment type="subcellular location">
    <subcellularLocation>
        <location evidence="1">Vacuole membrane</location>
        <topology evidence="1">Multi-pass membrane protein</topology>
    </subcellularLocation>
</comment>
<feature type="transmembrane region" description="Helical" evidence="10">
    <location>
        <begin position="374"/>
        <end position="395"/>
    </location>
</feature>
<evidence type="ECO:0000256" key="4">
    <source>
        <dbReference type="ARBA" id="ARBA00022554"/>
    </source>
</evidence>
<keyword evidence="7 10" id="KW-1133">Transmembrane helix</keyword>
<accession>A0A8J2SDJ2</accession>
<evidence type="ECO:0000313" key="12">
    <source>
        <dbReference type="EMBL" id="CAH0367803.1"/>
    </source>
</evidence>
<keyword evidence="5 10" id="KW-0812">Transmembrane</keyword>
<feature type="transmembrane region" description="Helical" evidence="10">
    <location>
        <begin position="301"/>
        <end position="322"/>
    </location>
</feature>
<feature type="transmembrane region" description="Helical" evidence="10">
    <location>
        <begin position="39"/>
        <end position="61"/>
    </location>
</feature>
<organism evidence="12 13">
    <name type="scientific">Pelagomonas calceolata</name>
    <dbReference type="NCBI Taxonomy" id="35677"/>
    <lineage>
        <taxon>Eukaryota</taxon>
        <taxon>Sar</taxon>
        <taxon>Stramenopiles</taxon>
        <taxon>Ochrophyta</taxon>
        <taxon>Pelagophyceae</taxon>
        <taxon>Pelagomonadales</taxon>
        <taxon>Pelagomonadaceae</taxon>
        <taxon>Pelagomonas</taxon>
    </lineage>
</organism>
<feature type="transmembrane region" description="Helical" evidence="10">
    <location>
        <begin position="113"/>
        <end position="138"/>
    </location>
</feature>
<dbReference type="GO" id="GO:0005774">
    <property type="term" value="C:vacuolar membrane"/>
    <property type="evidence" value="ECO:0007669"/>
    <property type="project" value="UniProtKB-SubCell"/>
</dbReference>
<evidence type="ECO:0000256" key="9">
    <source>
        <dbReference type="SAM" id="MobiDB-lite"/>
    </source>
</evidence>
<gene>
    <name evidence="12" type="ORF">PECAL_2P08420</name>
</gene>
<keyword evidence="8 10" id="KW-0472">Membrane</keyword>
<dbReference type="GO" id="GO:0005313">
    <property type="term" value="F:L-glutamate transmembrane transporter activity"/>
    <property type="evidence" value="ECO:0007669"/>
    <property type="project" value="TreeGrafter"/>
</dbReference>
<evidence type="ECO:0000256" key="2">
    <source>
        <dbReference type="ARBA" id="ARBA00008066"/>
    </source>
</evidence>
<dbReference type="InterPro" id="IPR013057">
    <property type="entry name" value="AA_transpt_TM"/>
</dbReference>
<comment type="caution">
    <text evidence="12">The sequence shown here is derived from an EMBL/GenBank/DDBJ whole genome shotgun (WGS) entry which is preliminary data.</text>
</comment>
<comment type="similarity">
    <text evidence="2">Belongs to the amino acid/polyamine transporter 2 family.</text>
</comment>
<feature type="transmembrane region" description="Helical" evidence="10">
    <location>
        <begin position="73"/>
        <end position="93"/>
    </location>
</feature>
<feature type="transmembrane region" description="Helical" evidence="10">
    <location>
        <begin position="179"/>
        <end position="197"/>
    </location>
</feature>
<evidence type="ECO:0000256" key="1">
    <source>
        <dbReference type="ARBA" id="ARBA00004128"/>
    </source>
</evidence>
<feature type="transmembrane region" description="Helical" evidence="10">
    <location>
        <begin position="258"/>
        <end position="279"/>
    </location>
</feature>
<dbReference type="AlphaFoldDB" id="A0A8J2SDJ2"/>
<dbReference type="GO" id="GO:0005290">
    <property type="term" value="F:L-histidine transmembrane transporter activity"/>
    <property type="evidence" value="ECO:0007669"/>
    <property type="project" value="TreeGrafter"/>
</dbReference>
<evidence type="ECO:0000259" key="11">
    <source>
        <dbReference type="Pfam" id="PF01490"/>
    </source>
</evidence>
<keyword evidence="13" id="KW-1185">Reference proteome</keyword>
<dbReference type="PANTHER" id="PTHR22950">
    <property type="entry name" value="AMINO ACID TRANSPORTER"/>
    <property type="match status" value="1"/>
</dbReference>
<dbReference type="GO" id="GO:0061459">
    <property type="term" value="F:L-arginine transmembrane transporter activity"/>
    <property type="evidence" value="ECO:0007669"/>
    <property type="project" value="TreeGrafter"/>
</dbReference>
<evidence type="ECO:0000256" key="5">
    <source>
        <dbReference type="ARBA" id="ARBA00022692"/>
    </source>
</evidence>
<keyword evidence="3" id="KW-0813">Transport</keyword>
<keyword evidence="4" id="KW-0926">Vacuole</keyword>
<name>A0A8J2SDJ2_9STRA</name>
<dbReference type="GO" id="GO:0005302">
    <property type="term" value="F:L-tyrosine transmembrane transporter activity"/>
    <property type="evidence" value="ECO:0007669"/>
    <property type="project" value="TreeGrafter"/>
</dbReference>
<feature type="transmembrane region" description="Helical" evidence="10">
    <location>
        <begin position="407"/>
        <end position="430"/>
    </location>
</feature>
<dbReference type="EMBL" id="CAKKNE010000002">
    <property type="protein sequence ID" value="CAH0367803.1"/>
    <property type="molecule type" value="Genomic_DNA"/>
</dbReference>
<feature type="region of interest" description="Disordered" evidence="9">
    <location>
        <begin position="1"/>
        <end position="34"/>
    </location>
</feature>
<feature type="compositionally biased region" description="Pro residues" evidence="9">
    <location>
        <begin position="1"/>
        <end position="11"/>
    </location>
</feature>
<evidence type="ECO:0000256" key="3">
    <source>
        <dbReference type="ARBA" id="ARBA00022448"/>
    </source>
</evidence>
<dbReference type="GO" id="GO:0015194">
    <property type="term" value="F:L-serine transmembrane transporter activity"/>
    <property type="evidence" value="ECO:0007669"/>
    <property type="project" value="TreeGrafter"/>
</dbReference>
<evidence type="ECO:0000256" key="6">
    <source>
        <dbReference type="ARBA" id="ARBA00022970"/>
    </source>
</evidence>
<reference evidence="12" key="1">
    <citation type="submission" date="2021-11" db="EMBL/GenBank/DDBJ databases">
        <authorList>
            <consortium name="Genoscope - CEA"/>
            <person name="William W."/>
        </authorList>
    </citation>
    <scope>NUCLEOTIDE SEQUENCE</scope>
</reference>
<proteinExistence type="inferred from homology"/>
<evidence type="ECO:0000256" key="8">
    <source>
        <dbReference type="ARBA" id="ARBA00023136"/>
    </source>
</evidence>
<dbReference type="Proteomes" id="UP000789595">
    <property type="component" value="Unassembled WGS sequence"/>
</dbReference>
<protein>
    <recommendedName>
        <fullName evidence="11">Amino acid transporter transmembrane domain-containing protein</fullName>
    </recommendedName>
</protein>
<dbReference type="PANTHER" id="PTHR22950:SF678">
    <property type="entry name" value="VACUOLAR AMINO ACID TRANSPORTER 5-RELATED"/>
    <property type="match status" value="1"/>
</dbReference>
<dbReference type="Gene3D" id="1.20.1740.10">
    <property type="entry name" value="Amino acid/polyamine transporter I"/>
    <property type="match status" value="1"/>
</dbReference>
<sequence>MCPAPPAPPASPDAHYVRLEAPPTPTNEATDATEATTSAAATAAVLANAVMGAGILALPYAYARSGVAGGPALVLFAGLTNAFTMHLLSSVGRRVAQDKASFHAVASATLPPSLWWLADFVVCSMMALVATSYLIVFANLAQAALASKRRYPYVVIAAGVCAPWAYAEKLGGILQYTSYLGLILAIYVALLSIANWLDADQFKPCLTGHHCGGTYQLFELNLKTLDAFALATFAFTAQTQVPQCANGLDQYTQPKMDFVCISAVLFCALLYAVVGHAGYETFGSLVNSDLLESYPNAPEVVAARLCVAVVVATSYPLMVVPFRDSLHSILMHQTRSPSVKAFASHPHFRVVVTTGFVLISAAVCVVVKDLGIVLSIVGSTAGTTVAYAIPSYAYVRTFSGDPDRKCSLMLARCVFAYSVVAVPACLYATFRP</sequence>
<dbReference type="Pfam" id="PF01490">
    <property type="entry name" value="Aa_trans"/>
    <property type="match status" value="1"/>
</dbReference>
<evidence type="ECO:0000256" key="10">
    <source>
        <dbReference type="SAM" id="Phobius"/>
    </source>
</evidence>
<evidence type="ECO:0000256" key="7">
    <source>
        <dbReference type="ARBA" id="ARBA00022989"/>
    </source>
</evidence>
<feature type="transmembrane region" description="Helical" evidence="10">
    <location>
        <begin position="150"/>
        <end position="167"/>
    </location>
</feature>
<feature type="domain" description="Amino acid transporter transmembrane" evidence="11">
    <location>
        <begin position="36"/>
        <end position="429"/>
    </location>
</feature>
<dbReference type="GO" id="GO:0015189">
    <property type="term" value="F:L-lysine transmembrane transporter activity"/>
    <property type="evidence" value="ECO:0007669"/>
    <property type="project" value="TreeGrafter"/>
</dbReference>
<dbReference type="OrthoDB" id="28208at2759"/>
<feature type="transmembrane region" description="Helical" evidence="10">
    <location>
        <begin position="348"/>
        <end position="368"/>
    </location>
</feature>